<evidence type="ECO:0000313" key="2">
    <source>
        <dbReference type="Proteomes" id="UP000294832"/>
    </source>
</evidence>
<dbReference type="Proteomes" id="UP000294832">
    <property type="component" value="Unassembled WGS sequence"/>
</dbReference>
<dbReference type="EMBL" id="SLWF01000044">
    <property type="protein sequence ID" value="TCN77701.1"/>
    <property type="molecule type" value="Genomic_DNA"/>
</dbReference>
<protein>
    <recommendedName>
        <fullName evidence="3">Helix-turn-helix protein</fullName>
    </recommendedName>
</protein>
<gene>
    <name evidence="1" type="ORF">EDC91_1442</name>
</gene>
<evidence type="ECO:0008006" key="3">
    <source>
        <dbReference type="Google" id="ProtNLM"/>
    </source>
</evidence>
<name>A0A4R2F2S1_9GAMM</name>
<proteinExistence type="predicted"/>
<accession>A0A4R2F2S1</accession>
<comment type="caution">
    <text evidence="1">The sequence shown here is derived from an EMBL/GenBank/DDBJ whole genome shotgun (WGS) entry which is preliminary data.</text>
</comment>
<sequence>MLCDDKTWVFMMQYDDLLSRAIARASKRGSIRQAALKIGVTDVHLSRLVRWRETQNFPSNELLFKIAELAGEDKIKSHFAIMAAKLKEPELSTVYERLAS</sequence>
<organism evidence="1 2">
    <name type="scientific">Shewanella fodinae</name>
    <dbReference type="NCBI Taxonomy" id="552357"/>
    <lineage>
        <taxon>Bacteria</taxon>
        <taxon>Pseudomonadati</taxon>
        <taxon>Pseudomonadota</taxon>
        <taxon>Gammaproteobacteria</taxon>
        <taxon>Alteromonadales</taxon>
        <taxon>Shewanellaceae</taxon>
        <taxon>Shewanella</taxon>
    </lineage>
</organism>
<evidence type="ECO:0000313" key="1">
    <source>
        <dbReference type="EMBL" id="TCN77701.1"/>
    </source>
</evidence>
<dbReference type="AlphaFoldDB" id="A0A4R2F2S1"/>
<keyword evidence="2" id="KW-1185">Reference proteome</keyword>
<reference evidence="1 2" key="1">
    <citation type="submission" date="2019-03" db="EMBL/GenBank/DDBJ databases">
        <title>Freshwater and sediment microbial communities from various areas in North America, analyzing microbe dynamics in response to fracking.</title>
        <authorList>
            <person name="Lamendella R."/>
        </authorList>
    </citation>
    <scope>NUCLEOTIDE SEQUENCE [LARGE SCALE GENOMIC DNA]</scope>
    <source>
        <strain evidence="1 2">74A</strain>
    </source>
</reference>